<dbReference type="PANTHER" id="PTHR43581:SF4">
    <property type="entry name" value="ATP_GTP PHOSPHATASE"/>
    <property type="match status" value="1"/>
</dbReference>
<dbReference type="Pfam" id="PF13175">
    <property type="entry name" value="AAA_15"/>
    <property type="match status" value="1"/>
</dbReference>
<dbReference type="EMBL" id="KU665241">
    <property type="protein sequence ID" value="AQY60976.1"/>
    <property type="molecule type" value="Genomic_DNA"/>
</dbReference>
<dbReference type="Gene3D" id="3.40.50.300">
    <property type="entry name" value="P-loop containing nucleotide triphosphate hydrolases"/>
    <property type="match status" value="1"/>
</dbReference>
<reference evidence="2" key="1">
    <citation type="journal article" date="2017" name="Front. Microbiol.">
        <title>Evolution of Anabaenopeptin Peptide Structural Variability in the Cyanobacterium Planktothrix.</title>
        <authorList>
            <person name="Entfellner E."/>
            <person name="Frei M."/>
            <person name="Christiansen G."/>
            <person name="Deng L."/>
            <person name="Blom J."/>
            <person name="Kurmayer R."/>
        </authorList>
    </citation>
    <scope>NUCLEOTIDE SEQUENCE</scope>
    <source>
        <strain evidence="2">No758</strain>
    </source>
</reference>
<dbReference type="AlphaFoldDB" id="A0A1U9WXE7"/>
<evidence type="ECO:0000259" key="1">
    <source>
        <dbReference type="Pfam" id="PF13175"/>
    </source>
</evidence>
<dbReference type="InterPro" id="IPR041685">
    <property type="entry name" value="AAA_GajA/Old/RecF-like"/>
</dbReference>
<feature type="domain" description="Endonuclease GajA/Old nuclease/RecF-like AAA" evidence="1">
    <location>
        <begin position="2"/>
        <end position="405"/>
    </location>
</feature>
<evidence type="ECO:0000313" key="2">
    <source>
        <dbReference type="EMBL" id="AQY60976.1"/>
    </source>
</evidence>
<sequence>MELLIKNFGPIKNNKQSIDLSKRFYVFVGYNNSGKTYVSQVLWAIFNPDKNDQFARQAKLENIQIELNRDIVIDQSLIDNILDQYAGFLEKEILNVFKIDKDSPLAKNISISFSCSIDKIEQSKGEAVGRIRAKKSQKIEYLLINKEEHTRKVKIEAKKLPSDSIPKNIILDKIYQDKNSELKSLKTFFVRFIIQLLINDKHKTVFLPSSRTFYPTFYKYIYDMERRENEELKKKLINIIDLIKNKDTSNIDLIEEAQDLMKSTLLKRPYTEPMNQVFETIFSLHPKIEIVQDYQHILEKLVKIMGGDVVMKAVEGLSPIEFYFRLTDHNLDLPMYLASSSVNQLTLLYLYLKYWVEKENNFLIIDEPEENLYPENQVRLLKLLIQFAIENNNKVLITTHSSIMAKAISNYISIDVLKEKYKLDVDEIIEENNLEYVDSKTSISQQDVGVYLFNGKKIIDYEADDYGVYFINFYSAIDSVEKSRKILTDYIYIKDSEK</sequence>
<dbReference type="PANTHER" id="PTHR43581">
    <property type="entry name" value="ATP/GTP PHOSPHATASE"/>
    <property type="match status" value="1"/>
</dbReference>
<dbReference type="InterPro" id="IPR051396">
    <property type="entry name" value="Bact_Antivir_Def_Nuclease"/>
</dbReference>
<proteinExistence type="predicted"/>
<gene>
    <name evidence="2" type="primary">N758_0987</name>
</gene>
<protein>
    <recommendedName>
        <fullName evidence="1">Endonuclease GajA/Old nuclease/RecF-like AAA domain-containing protein</fullName>
    </recommendedName>
</protein>
<dbReference type="SUPFAM" id="SSF52540">
    <property type="entry name" value="P-loop containing nucleoside triphosphate hydrolases"/>
    <property type="match status" value="1"/>
</dbReference>
<dbReference type="InterPro" id="IPR027417">
    <property type="entry name" value="P-loop_NTPase"/>
</dbReference>
<organism evidence="2">
    <name type="scientific">Planktothrix agardhii No758</name>
    <dbReference type="NCBI Taxonomy" id="1964479"/>
    <lineage>
        <taxon>Bacteria</taxon>
        <taxon>Bacillati</taxon>
        <taxon>Cyanobacteriota</taxon>
        <taxon>Cyanophyceae</taxon>
        <taxon>Oscillatoriophycideae</taxon>
        <taxon>Oscillatoriales</taxon>
        <taxon>Microcoleaceae</taxon>
        <taxon>Planktothrix</taxon>
    </lineage>
</organism>
<accession>A0A1U9WXE7</accession>
<name>A0A1U9WXE7_PLAAG</name>